<gene>
    <name evidence="1" type="ORF">AO370_1257</name>
</gene>
<sequence>MMAVRPKALRPKAVGLQKFGKSGVVGLVVFKGHGVVS</sequence>
<comment type="caution">
    <text evidence="1">The sequence shown here is derived from an EMBL/GenBank/DDBJ whole genome shotgun (WGS) entry which is preliminary data.</text>
</comment>
<evidence type="ECO:0000313" key="2">
    <source>
        <dbReference type="Proteomes" id="UP000078295"/>
    </source>
</evidence>
<protein>
    <submittedName>
        <fullName evidence="1">Uncharacterized protein</fullName>
    </submittedName>
</protein>
<dbReference type="EMBL" id="LXHQ01000031">
    <property type="protein sequence ID" value="OAV25180.1"/>
    <property type="molecule type" value="Genomic_DNA"/>
</dbReference>
<name>A0A198WXR7_MORCA</name>
<organism evidence="1 2">
    <name type="scientific">Moraxella catarrhalis</name>
    <name type="common">Branhamella catarrhalis</name>
    <dbReference type="NCBI Taxonomy" id="480"/>
    <lineage>
        <taxon>Bacteria</taxon>
        <taxon>Pseudomonadati</taxon>
        <taxon>Pseudomonadota</taxon>
        <taxon>Gammaproteobacteria</taxon>
        <taxon>Moraxellales</taxon>
        <taxon>Moraxellaceae</taxon>
        <taxon>Moraxella</taxon>
    </lineage>
</organism>
<evidence type="ECO:0000313" key="1">
    <source>
        <dbReference type="EMBL" id="OAV25180.1"/>
    </source>
</evidence>
<dbReference type="Proteomes" id="UP000078295">
    <property type="component" value="Unassembled WGS sequence"/>
</dbReference>
<reference evidence="1 2" key="1">
    <citation type="journal article" date="2016" name="Genome Biol. Evol.">
        <title>Comparative Genomic Analyses of the Moraxella catarrhalis Serosensitive and Seroresistant Lineages Demonstrate Their Independent Evolution.</title>
        <authorList>
            <person name="Earl J.P."/>
            <person name="de Vries S.P."/>
            <person name="Ahmed A."/>
            <person name="Powell E."/>
            <person name="Schultz M.P."/>
            <person name="Hermans P.W."/>
            <person name="Hill D.J."/>
            <person name="Zhou Z."/>
            <person name="Constantinidou C.I."/>
            <person name="Hu F.Z."/>
            <person name="Bootsma H.J."/>
            <person name="Ehrlich G.D."/>
        </authorList>
    </citation>
    <scope>NUCLEOTIDE SEQUENCE [LARGE SCALE GENOMIC DNA]</scope>
    <source>
        <strain evidence="1 2">F23</strain>
    </source>
</reference>
<dbReference type="AlphaFoldDB" id="A0A198WXR7"/>
<proteinExistence type="predicted"/>
<accession>A0A198WXR7</accession>